<dbReference type="Pfam" id="PF00528">
    <property type="entry name" value="BPD_transp_1"/>
    <property type="match status" value="1"/>
</dbReference>
<keyword evidence="4 7" id="KW-0812">Transmembrane</keyword>
<dbReference type="PANTHER" id="PTHR30193">
    <property type="entry name" value="ABC TRANSPORTER PERMEASE PROTEIN"/>
    <property type="match status" value="1"/>
</dbReference>
<evidence type="ECO:0000256" key="7">
    <source>
        <dbReference type="RuleBase" id="RU363032"/>
    </source>
</evidence>
<keyword evidence="2 7" id="KW-0813">Transport</keyword>
<feature type="transmembrane region" description="Helical" evidence="7">
    <location>
        <begin position="175"/>
        <end position="193"/>
    </location>
</feature>
<dbReference type="AlphaFoldDB" id="A0A7C4KGR1"/>
<dbReference type="CDD" id="cd06261">
    <property type="entry name" value="TM_PBP2"/>
    <property type="match status" value="1"/>
</dbReference>
<feature type="transmembrane region" description="Helical" evidence="7">
    <location>
        <begin position="90"/>
        <end position="111"/>
    </location>
</feature>
<dbReference type="EMBL" id="DSYK01000152">
    <property type="protein sequence ID" value="HGS20813.1"/>
    <property type="molecule type" value="Genomic_DNA"/>
</dbReference>
<dbReference type="GO" id="GO:0055085">
    <property type="term" value="P:transmembrane transport"/>
    <property type="evidence" value="ECO:0007669"/>
    <property type="project" value="InterPro"/>
</dbReference>
<reference evidence="9" key="1">
    <citation type="journal article" date="2020" name="mSystems">
        <title>Genome- and Community-Level Interaction Insights into Carbon Utilization and Element Cycling Functions of Hydrothermarchaeota in Hydrothermal Sediment.</title>
        <authorList>
            <person name="Zhou Z."/>
            <person name="Liu Y."/>
            <person name="Xu W."/>
            <person name="Pan J."/>
            <person name="Luo Z.H."/>
            <person name="Li M."/>
        </authorList>
    </citation>
    <scope>NUCLEOTIDE SEQUENCE [LARGE SCALE GENOMIC DNA]</scope>
    <source>
        <strain evidence="9">SpSt-573</strain>
    </source>
</reference>
<dbReference type="SUPFAM" id="SSF161098">
    <property type="entry name" value="MetI-like"/>
    <property type="match status" value="1"/>
</dbReference>
<comment type="caution">
    <text evidence="9">The sequence shown here is derived from an EMBL/GenBank/DDBJ whole genome shotgun (WGS) entry which is preliminary data.</text>
</comment>
<sequence>MQKMVPVVSQPHEKRARWSKKTRHNFWLGMAFLAPWSIGFLLFTMYPMGASLIYSFSEYHLRAPLKWIGLTNYINLFQDKLFFTALGNTAYMVIIGVPLTLLLSFFCAILLNLKVPGQSIYRVIYYLPSIVPTIASTMLWLWILNPSSGLMNTLLGLFGVQGPNWLKDPMWAKPSLILLALWGMGGTIIIYLSGLQDVPLSLIEAAQLDGASWWQRLIHITVPMVSPITLFNLITGVIGMFQYFAQAYVFGNTAGSIGSPLNSTLFYSVYLYQTGFLFLKMGYASAMAWILFFIILGCTMLLFRVSNRFTYYSG</sequence>
<gene>
    <name evidence="9" type="ORF">ENT37_02960</name>
</gene>
<evidence type="ECO:0000256" key="2">
    <source>
        <dbReference type="ARBA" id="ARBA00022448"/>
    </source>
</evidence>
<dbReference type="PROSITE" id="PS50928">
    <property type="entry name" value="ABC_TM1"/>
    <property type="match status" value="1"/>
</dbReference>
<dbReference type="PANTHER" id="PTHR30193:SF1">
    <property type="entry name" value="ABC TRANSPORTER PERMEASE PROTEIN YESP-RELATED"/>
    <property type="match status" value="1"/>
</dbReference>
<proteinExistence type="inferred from homology"/>
<keyword evidence="3" id="KW-1003">Cell membrane</keyword>
<dbReference type="InterPro" id="IPR051393">
    <property type="entry name" value="ABC_transporter_permease"/>
</dbReference>
<feature type="transmembrane region" description="Helical" evidence="7">
    <location>
        <begin position="282"/>
        <end position="303"/>
    </location>
</feature>
<evidence type="ECO:0000259" key="8">
    <source>
        <dbReference type="PROSITE" id="PS50928"/>
    </source>
</evidence>
<comment type="similarity">
    <text evidence="7">Belongs to the binding-protein-dependent transport system permease family.</text>
</comment>
<evidence type="ECO:0000313" key="9">
    <source>
        <dbReference type="EMBL" id="HGS20813.1"/>
    </source>
</evidence>
<feature type="transmembrane region" description="Helical" evidence="7">
    <location>
        <begin position="25"/>
        <end position="46"/>
    </location>
</feature>
<dbReference type="InterPro" id="IPR035906">
    <property type="entry name" value="MetI-like_sf"/>
</dbReference>
<protein>
    <submittedName>
        <fullName evidence="9">Sugar ABC transporter permease</fullName>
    </submittedName>
</protein>
<dbReference type="InterPro" id="IPR000515">
    <property type="entry name" value="MetI-like"/>
</dbReference>
<organism evidence="9">
    <name type="scientific">Anaerolinea thermolimosa</name>
    <dbReference type="NCBI Taxonomy" id="229919"/>
    <lineage>
        <taxon>Bacteria</taxon>
        <taxon>Bacillati</taxon>
        <taxon>Chloroflexota</taxon>
        <taxon>Anaerolineae</taxon>
        <taxon>Anaerolineales</taxon>
        <taxon>Anaerolineaceae</taxon>
        <taxon>Anaerolinea</taxon>
    </lineage>
</organism>
<keyword evidence="6 7" id="KW-0472">Membrane</keyword>
<feature type="transmembrane region" description="Helical" evidence="7">
    <location>
        <begin position="123"/>
        <end position="143"/>
    </location>
</feature>
<evidence type="ECO:0000256" key="5">
    <source>
        <dbReference type="ARBA" id="ARBA00022989"/>
    </source>
</evidence>
<accession>A0A7C4KGR1</accession>
<dbReference type="GO" id="GO:0005886">
    <property type="term" value="C:plasma membrane"/>
    <property type="evidence" value="ECO:0007669"/>
    <property type="project" value="UniProtKB-SubCell"/>
</dbReference>
<dbReference type="Gene3D" id="1.10.3720.10">
    <property type="entry name" value="MetI-like"/>
    <property type="match status" value="1"/>
</dbReference>
<keyword evidence="5 7" id="KW-1133">Transmembrane helix</keyword>
<comment type="subcellular location">
    <subcellularLocation>
        <location evidence="1 7">Cell membrane</location>
        <topology evidence="1 7">Multi-pass membrane protein</topology>
    </subcellularLocation>
</comment>
<name>A0A7C4KGR1_9CHLR</name>
<evidence type="ECO:0000256" key="3">
    <source>
        <dbReference type="ARBA" id="ARBA00022475"/>
    </source>
</evidence>
<evidence type="ECO:0000256" key="6">
    <source>
        <dbReference type="ARBA" id="ARBA00023136"/>
    </source>
</evidence>
<feature type="domain" description="ABC transmembrane type-1" evidence="8">
    <location>
        <begin position="86"/>
        <end position="302"/>
    </location>
</feature>
<evidence type="ECO:0000256" key="1">
    <source>
        <dbReference type="ARBA" id="ARBA00004651"/>
    </source>
</evidence>
<evidence type="ECO:0000256" key="4">
    <source>
        <dbReference type="ARBA" id="ARBA00022692"/>
    </source>
</evidence>